<dbReference type="Proteomes" id="UP000801492">
    <property type="component" value="Unassembled WGS sequence"/>
</dbReference>
<protein>
    <submittedName>
        <fullName evidence="1">Uncharacterized protein</fullName>
    </submittedName>
</protein>
<proteinExistence type="predicted"/>
<evidence type="ECO:0000313" key="1">
    <source>
        <dbReference type="EMBL" id="KAF2891737.1"/>
    </source>
</evidence>
<name>A0A8K0CUT4_IGNLU</name>
<dbReference type="AlphaFoldDB" id="A0A8K0CUT4"/>
<gene>
    <name evidence="1" type="ORF">ILUMI_14436</name>
</gene>
<evidence type="ECO:0000313" key="2">
    <source>
        <dbReference type="Proteomes" id="UP000801492"/>
    </source>
</evidence>
<organism evidence="1 2">
    <name type="scientific">Ignelater luminosus</name>
    <name type="common">Cucubano</name>
    <name type="synonym">Pyrophorus luminosus</name>
    <dbReference type="NCBI Taxonomy" id="2038154"/>
    <lineage>
        <taxon>Eukaryota</taxon>
        <taxon>Metazoa</taxon>
        <taxon>Ecdysozoa</taxon>
        <taxon>Arthropoda</taxon>
        <taxon>Hexapoda</taxon>
        <taxon>Insecta</taxon>
        <taxon>Pterygota</taxon>
        <taxon>Neoptera</taxon>
        <taxon>Endopterygota</taxon>
        <taxon>Coleoptera</taxon>
        <taxon>Polyphaga</taxon>
        <taxon>Elateriformia</taxon>
        <taxon>Elateroidea</taxon>
        <taxon>Elateridae</taxon>
        <taxon>Agrypninae</taxon>
        <taxon>Pyrophorini</taxon>
        <taxon>Ignelater</taxon>
    </lineage>
</organism>
<keyword evidence="2" id="KW-1185">Reference proteome</keyword>
<dbReference type="OrthoDB" id="6680196at2759"/>
<sequence>WFQNDFNFEAGHIEIKRFNTRYVRFVHARTFKYNRTTVAHNVSVNLRINVGNDLEVRCLVCMYRKYLITSRKASNVSLQDRTYHVCNFVVNGQKLPPLIPTGDFMLELTFSFKNAELHVMNAYGKISRNITRK</sequence>
<reference evidence="1" key="1">
    <citation type="submission" date="2019-08" db="EMBL/GenBank/DDBJ databases">
        <title>The genome of the North American firefly Photinus pyralis.</title>
        <authorList>
            <consortium name="Photinus pyralis genome working group"/>
            <person name="Fallon T.R."/>
            <person name="Sander Lower S.E."/>
            <person name="Weng J.-K."/>
        </authorList>
    </citation>
    <scope>NUCLEOTIDE SEQUENCE</scope>
    <source>
        <strain evidence="1">TRF0915ILg1</strain>
        <tissue evidence="1">Whole body</tissue>
    </source>
</reference>
<feature type="non-terminal residue" evidence="1">
    <location>
        <position position="133"/>
    </location>
</feature>
<accession>A0A8K0CUT4</accession>
<dbReference type="EMBL" id="VTPC01024298">
    <property type="protein sequence ID" value="KAF2891737.1"/>
    <property type="molecule type" value="Genomic_DNA"/>
</dbReference>
<comment type="caution">
    <text evidence="1">The sequence shown here is derived from an EMBL/GenBank/DDBJ whole genome shotgun (WGS) entry which is preliminary data.</text>
</comment>